<reference evidence="1" key="1">
    <citation type="submission" date="2019-02" db="EMBL/GenBank/DDBJ databases">
        <authorList>
            <person name="Gruber-Vodicka R. H."/>
            <person name="Seah K. B. B."/>
        </authorList>
    </citation>
    <scope>NUCLEOTIDE SEQUENCE</scope>
    <source>
        <strain evidence="1">BECK_BZ125</strain>
    </source>
</reference>
<protein>
    <submittedName>
        <fullName evidence="1">Uncharacterized protein</fullName>
    </submittedName>
</protein>
<evidence type="ECO:0000313" key="1">
    <source>
        <dbReference type="EMBL" id="VFK47056.1"/>
    </source>
</evidence>
<gene>
    <name evidence="1" type="ORF">BECKTC1821E_GA0114239_107514</name>
</gene>
<proteinExistence type="predicted"/>
<dbReference type="AlphaFoldDB" id="A0A450YZU0"/>
<sequence length="42" mass="4673">MTANLQSKDHIGEAVLHMAMESSGIEWRLGFSSGARIESRRL</sequence>
<organism evidence="1">
    <name type="scientific">Candidatus Kentrum sp. TC</name>
    <dbReference type="NCBI Taxonomy" id="2126339"/>
    <lineage>
        <taxon>Bacteria</taxon>
        <taxon>Pseudomonadati</taxon>
        <taxon>Pseudomonadota</taxon>
        <taxon>Gammaproteobacteria</taxon>
        <taxon>Candidatus Kentrum</taxon>
    </lineage>
</organism>
<accession>A0A450YZU0</accession>
<name>A0A450YZU0_9GAMM</name>
<dbReference type="EMBL" id="CAADFT010000075">
    <property type="protein sequence ID" value="VFK47056.1"/>
    <property type="molecule type" value="Genomic_DNA"/>
</dbReference>